<gene>
    <name evidence="1" type="ordered locus">Caci_3311</name>
</gene>
<evidence type="ECO:0008006" key="3">
    <source>
        <dbReference type="Google" id="ProtNLM"/>
    </source>
</evidence>
<dbReference type="AlphaFoldDB" id="C7Q7M5"/>
<dbReference type="HOGENOM" id="CLU_168328_0_0_11"/>
<name>C7Q7M5_CATAD</name>
<protein>
    <recommendedName>
        <fullName evidence="3">Polyprenyl synthetase</fullName>
    </recommendedName>
</protein>
<dbReference type="EMBL" id="CP001700">
    <property type="protein sequence ID" value="ACU72218.1"/>
    <property type="molecule type" value="Genomic_DNA"/>
</dbReference>
<accession>C7Q7M5</accession>
<evidence type="ECO:0000313" key="2">
    <source>
        <dbReference type="Proteomes" id="UP000000851"/>
    </source>
</evidence>
<sequence length="92" mass="9575">MAEQDRVGSAARDAVRLLAGLADLGLEAAEGAVRRARGVLGRSDLPEMAADLHREVKEHGDVVLDRVAPPAQAHMEAVARRAAAARENASGG</sequence>
<dbReference type="RefSeq" id="WP_012787511.1">
    <property type="nucleotide sequence ID" value="NC_013131.1"/>
</dbReference>
<dbReference type="Proteomes" id="UP000000851">
    <property type="component" value="Chromosome"/>
</dbReference>
<dbReference type="InParanoid" id="C7Q7M5"/>
<reference evidence="1 2" key="1">
    <citation type="journal article" date="2009" name="Stand. Genomic Sci.">
        <title>Complete genome sequence of Catenulispora acidiphila type strain (ID 139908).</title>
        <authorList>
            <person name="Copeland A."/>
            <person name="Lapidus A."/>
            <person name="Glavina Del Rio T."/>
            <person name="Nolan M."/>
            <person name="Lucas S."/>
            <person name="Chen F."/>
            <person name="Tice H."/>
            <person name="Cheng J.F."/>
            <person name="Bruce D."/>
            <person name="Goodwin L."/>
            <person name="Pitluck S."/>
            <person name="Mikhailova N."/>
            <person name="Pati A."/>
            <person name="Ivanova N."/>
            <person name="Mavromatis K."/>
            <person name="Chen A."/>
            <person name="Palaniappan K."/>
            <person name="Chain P."/>
            <person name="Land M."/>
            <person name="Hauser L."/>
            <person name="Chang Y.J."/>
            <person name="Jeffries C.D."/>
            <person name="Chertkov O."/>
            <person name="Brettin T."/>
            <person name="Detter J.C."/>
            <person name="Han C."/>
            <person name="Ali Z."/>
            <person name="Tindall B.J."/>
            <person name="Goker M."/>
            <person name="Bristow J."/>
            <person name="Eisen J.A."/>
            <person name="Markowitz V."/>
            <person name="Hugenholtz P."/>
            <person name="Kyrpides N.C."/>
            <person name="Klenk H.P."/>
        </authorList>
    </citation>
    <scope>NUCLEOTIDE SEQUENCE [LARGE SCALE GENOMIC DNA]</scope>
    <source>
        <strain evidence="2">DSM 44928 / JCM 14897 / NBRC 102108 / NRRL B-24433 / ID139908</strain>
    </source>
</reference>
<evidence type="ECO:0000313" key="1">
    <source>
        <dbReference type="EMBL" id="ACU72218.1"/>
    </source>
</evidence>
<dbReference type="STRING" id="479433.Caci_3311"/>
<keyword evidence="2" id="KW-1185">Reference proteome</keyword>
<organism evidence="1 2">
    <name type="scientific">Catenulispora acidiphila (strain DSM 44928 / JCM 14897 / NBRC 102108 / NRRL B-24433 / ID139908)</name>
    <dbReference type="NCBI Taxonomy" id="479433"/>
    <lineage>
        <taxon>Bacteria</taxon>
        <taxon>Bacillati</taxon>
        <taxon>Actinomycetota</taxon>
        <taxon>Actinomycetes</taxon>
        <taxon>Catenulisporales</taxon>
        <taxon>Catenulisporaceae</taxon>
        <taxon>Catenulispora</taxon>
    </lineage>
</organism>
<dbReference type="KEGG" id="cai:Caci_3311"/>
<proteinExistence type="predicted"/>